<evidence type="ECO:0000256" key="4">
    <source>
        <dbReference type="ARBA" id="ARBA00022801"/>
    </source>
</evidence>
<dbReference type="PANTHER" id="PTHR43579">
    <property type="match status" value="1"/>
</dbReference>
<dbReference type="Pfam" id="PF01447">
    <property type="entry name" value="Peptidase_M4"/>
    <property type="match status" value="1"/>
</dbReference>
<dbReference type="Proteomes" id="UP001516472">
    <property type="component" value="Unassembled WGS sequence"/>
</dbReference>
<comment type="function">
    <text evidence="7">Extracellular zinc metalloprotease.</text>
</comment>
<feature type="domain" description="Peptidase M4" evidence="8">
    <location>
        <begin position="70"/>
        <end position="186"/>
    </location>
</feature>
<accession>A0ABR9PIY7</accession>
<evidence type="ECO:0000313" key="11">
    <source>
        <dbReference type="Proteomes" id="UP001516472"/>
    </source>
</evidence>
<feature type="domain" description="Peptidase M4 C-terminal" evidence="9">
    <location>
        <begin position="191"/>
        <end position="358"/>
    </location>
</feature>
<sequence>MRTFHPRWHRHSIHCILPPYLLRSIAQNGTSTQRAAALQTASVDNTFRNLRLATTLPTQRPIIRGTSGMMAESQRYRSIYHLDGQETFPGRLVRSEGQEACGDAAVDEAYDGLGATYDLLWEVFGRNSIDDSGMRLDAHVHYGTNYDNAFWDGQRMVFGDGDGELFNRFTIAIDVIGHELAHGMTEDEGPLVYFRQAGALNESMSDVFGSLVKQRVLNQTADKADWLIGEGLLTSAVQGQALRSMKAPGTAFDDPVLGKDPQPGHMRDFIRTWEDNGGVHINSGIPNRAFYLVATQLGGYAWEKAGHIWYEALRDTKLRPDCGFARFARITLMAASRLYGEGGAEDAAVRDAWSQVGIPVSREKVSVAWVPPQGVQTGKPSRTPQA</sequence>
<dbReference type="InterPro" id="IPR023612">
    <property type="entry name" value="Peptidase_M4"/>
</dbReference>
<proteinExistence type="inferred from homology"/>
<evidence type="ECO:0000256" key="7">
    <source>
        <dbReference type="RuleBase" id="RU366073"/>
    </source>
</evidence>
<keyword evidence="5 7" id="KW-0862">Zinc</keyword>
<keyword evidence="4 7" id="KW-0378">Hydrolase</keyword>
<comment type="subcellular location">
    <subcellularLocation>
        <location evidence="7">Secreted</location>
    </subcellularLocation>
</comment>
<evidence type="ECO:0000259" key="9">
    <source>
        <dbReference type="Pfam" id="PF02868"/>
    </source>
</evidence>
<dbReference type="InterPro" id="IPR001570">
    <property type="entry name" value="Peptidase_M4_C_domain"/>
</dbReference>
<keyword evidence="6 7" id="KW-0482">Metalloprotease</keyword>
<evidence type="ECO:0000256" key="5">
    <source>
        <dbReference type="ARBA" id="ARBA00022833"/>
    </source>
</evidence>
<dbReference type="Gene3D" id="1.10.390.10">
    <property type="entry name" value="Neutral Protease Domain 2"/>
    <property type="match status" value="1"/>
</dbReference>
<dbReference type="RefSeq" id="WP_193347221.1">
    <property type="nucleotide sequence ID" value="NZ_CBCSIP010000003.1"/>
</dbReference>
<dbReference type="InterPro" id="IPR027268">
    <property type="entry name" value="Peptidase_M4/M1_CTD_sf"/>
</dbReference>
<evidence type="ECO:0000256" key="6">
    <source>
        <dbReference type="ARBA" id="ARBA00023049"/>
    </source>
</evidence>
<keyword evidence="11" id="KW-1185">Reference proteome</keyword>
<evidence type="ECO:0000313" key="10">
    <source>
        <dbReference type="EMBL" id="MBE4747870.1"/>
    </source>
</evidence>
<comment type="caution">
    <text evidence="10">The sequence shown here is derived from an EMBL/GenBank/DDBJ whole genome shotgun (WGS) entry which is preliminary data.</text>
</comment>
<dbReference type="SUPFAM" id="SSF55486">
    <property type="entry name" value="Metalloproteases ('zincins'), catalytic domain"/>
    <property type="match status" value="1"/>
</dbReference>
<evidence type="ECO:0000259" key="8">
    <source>
        <dbReference type="Pfam" id="PF01447"/>
    </source>
</evidence>
<protein>
    <recommendedName>
        <fullName evidence="7">Neutral metalloproteinase</fullName>
        <ecNumber evidence="7">3.4.24.-</ecNumber>
    </recommendedName>
</protein>
<comment type="cofactor">
    <cofactor evidence="7">
        <name>Zn(2+)</name>
        <dbReference type="ChEBI" id="CHEBI:29105"/>
    </cofactor>
</comment>
<evidence type="ECO:0000256" key="1">
    <source>
        <dbReference type="ARBA" id="ARBA00009388"/>
    </source>
</evidence>
<keyword evidence="7" id="KW-0964">Secreted</keyword>
<dbReference type="EMBL" id="JAAIYO010000001">
    <property type="protein sequence ID" value="MBE4747870.1"/>
    <property type="molecule type" value="Genomic_DNA"/>
</dbReference>
<evidence type="ECO:0000256" key="3">
    <source>
        <dbReference type="ARBA" id="ARBA00022723"/>
    </source>
</evidence>
<reference evidence="10 11" key="1">
    <citation type="submission" date="2020-02" db="EMBL/GenBank/DDBJ databases">
        <authorList>
            <person name="Babadi Z.K."/>
            <person name="Risdian C."/>
            <person name="Ebrahimipour G.H."/>
            <person name="Wink J."/>
        </authorList>
    </citation>
    <scope>NUCLEOTIDE SEQUENCE [LARGE SCALE GENOMIC DNA]</scope>
    <source>
        <strain evidence="10 11">ZKHCc1 1396</strain>
    </source>
</reference>
<dbReference type="Pfam" id="PF02868">
    <property type="entry name" value="Peptidase_M4_C"/>
    <property type="match status" value="1"/>
</dbReference>
<dbReference type="InterPro" id="IPR013856">
    <property type="entry name" value="Peptidase_M4_domain"/>
</dbReference>
<dbReference type="InterPro" id="IPR052759">
    <property type="entry name" value="Metalloprotease_M4"/>
</dbReference>
<dbReference type="EC" id="3.4.24.-" evidence="7"/>
<dbReference type="Gene3D" id="3.10.170.10">
    <property type="match status" value="1"/>
</dbReference>
<keyword evidence="2 7" id="KW-0645">Protease</keyword>
<gene>
    <name evidence="10" type="ORF">G4177_06710</name>
</gene>
<dbReference type="CDD" id="cd09597">
    <property type="entry name" value="M4_TLP"/>
    <property type="match status" value="1"/>
</dbReference>
<organism evidence="10 11">
    <name type="scientific">Corallococcus soli</name>
    <dbReference type="NCBI Taxonomy" id="2710757"/>
    <lineage>
        <taxon>Bacteria</taxon>
        <taxon>Pseudomonadati</taxon>
        <taxon>Myxococcota</taxon>
        <taxon>Myxococcia</taxon>
        <taxon>Myxococcales</taxon>
        <taxon>Cystobacterineae</taxon>
        <taxon>Myxococcaceae</taxon>
        <taxon>Corallococcus</taxon>
    </lineage>
</organism>
<comment type="similarity">
    <text evidence="1 7">Belongs to the peptidase M4 family.</text>
</comment>
<dbReference type="PRINTS" id="PR00730">
    <property type="entry name" value="THERMOLYSIN"/>
</dbReference>
<keyword evidence="3" id="KW-0479">Metal-binding</keyword>
<name>A0ABR9PIY7_9BACT</name>
<dbReference type="PANTHER" id="PTHR43579:SF1">
    <property type="entry name" value="NEUTRAL METALLOPROTEINASE"/>
    <property type="match status" value="1"/>
</dbReference>
<evidence type="ECO:0000256" key="2">
    <source>
        <dbReference type="ARBA" id="ARBA00022670"/>
    </source>
</evidence>